<sequence length="131" mass="13682">MSPLISLFGAIFTPEYSIRTYLSVPLVSLSSTPPYSPPFVSPSIWPRACAPLASTWLVRALPRRMTPPQSPGARLPAGLLLVNTTGSSAVPTAMSLEPGCTTSTAGTCGFVSPRIVVPFSMVSVAPAVTFT</sequence>
<dbReference type="EMBL" id="JELY01003661">
    <property type="protein sequence ID" value="KYF47132.1"/>
    <property type="molecule type" value="Genomic_DNA"/>
</dbReference>
<evidence type="ECO:0000313" key="2">
    <source>
        <dbReference type="Proteomes" id="UP000075420"/>
    </source>
</evidence>
<dbReference type="AlphaFoldDB" id="A0A150NYU9"/>
<protein>
    <submittedName>
        <fullName evidence="1">Uncharacterized protein</fullName>
    </submittedName>
</protein>
<accession>A0A150NYU9</accession>
<gene>
    <name evidence="1" type="ORF">BE08_04240</name>
</gene>
<name>A0A150NYU9_SORCE</name>
<evidence type="ECO:0000313" key="1">
    <source>
        <dbReference type="EMBL" id="KYF47132.1"/>
    </source>
</evidence>
<reference evidence="1 2" key="1">
    <citation type="submission" date="2014-02" db="EMBL/GenBank/DDBJ databases">
        <title>The small core and large imbalanced accessory genome model reveals a collaborative survival strategy of Sorangium cellulosum strains in nature.</title>
        <authorList>
            <person name="Han K."/>
            <person name="Peng R."/>
            <person name="Blom J."/>
            <person name="Li Y.-Z."/>
        </authorList>
    </citation>
    <scope>NUCLEOTIDE SEQUENCE [LARGE SCALE GENOMIC DNA]</scope>
    <source>
        <strain evidence="1 2">So0157-25</strain>
    </source>
</reference>
<comment type="caution">
    <text evidence="1">The sequence shown here is derived from an EMBL/GenBank/DDBJ whole genome shotgun (WGS) entry which is preliminary data.</text>
</comment>
<dbReference type="Proteomes" id="UP000075420">
    <property type="component" value="Unassembled WGS sequence"/>
</dbReference>
<organism evidence="1 2">
    <name type="scientific">Sorangium cellulosum</name>
    <name type="common">Polyangium cellulosum</name>
    <dbReference type="NCBI Taxonomy" id="56"/>
    <lineage>
        <taxon>Bacteria</taxon>
        <taxon>Pseudomonadati</taxon>
        <taxon>Myxococcota</taxon>
        <taxon>Polyangia</taxon>
        <taxon>Polyangiales</taxon>
        <taxon>Polyangiaceae</taxon>
        <taxon>Sorangium</taxon>
    </lineage>
</organism>
<proteinExistence type="predicted"/>